<feature type="domain" description="PH" evidence="2">
    <location>
        <begin position="109"/>
        <end position="180"/>
    </location>
</feature>
<accession>A0A1Y2HQJ7</accession>
<dbReference type="AlphaFoldDB" id="A0A1Y2HQJ7"/>
<feature type="region of interest" description="Disordered" evidence="1">
    <location>
        <begin position="228"/>
        <end position="299"/>
    </location>
</feature>
<proteinExistence type="predicted"/>
<dbReference type="InterPro" id="IPR001849">
    <property type="entry name" value="PH_domain"/>
</dbReference>
<dbReference type="STRING" id="765915.A0A1Y2HQJ7"/>
<feature type="region of interest" description="Disordered" evidence="1">
    <location>
        <begin position="127"/>
        <end position="148"/>
    </location>
</feature>
<evidence type="ECO:0000259" key="2">
    <source>
        <dbReference type="Pfam" id="PF16457"/>
    </source>
</evidence>
<dbReference type="InterPro" id="IPR011993">
    <property type="entry name" value="PH-like_dom_sf"/>
</dbReference>
<keyword evidence="4" id="KW-1185">Reference proteome</keyword>
<feature type="region of interest" description="Disordered" evidence="1">
    <location>
        <begin position="1"/>
        <end position="58"/>
    </location>
</feature>
<protein>
    <recommendedName>
        <fullName evidence="2">PH domain-containing protein</fullName>
    </recommendedName>
</protein>
<dbReference type="OrthoDB" id="2371948at2759"/>
<sequence length="450" mass="46141">MAEPTSASSSPNQQQPHSPPPNIPLPRPPSGPPPTSTSPSPAPPNAHPSSRPLSTCSNYSDAAGSFSHALGTIGRASGKDLDEEDECMSHPAVHELRESMYREAFDFLRQQRFSCMLAGSWFQVPPASAGSPASSASPPSSSTRGAKPARWRFCKLSGTKKTLHWADFPGSAGKEARLSSVTDLLTGLASPIHGAVSSSGMTVYIPQPAAAIAPSASTMSISATFGHTVQFSGLPPPPPPGPPGSSNPPTQATPTSTLNPSTSTNTMSNPSSGTVRGRRGGTAASTASSIFSSSANPPTTSTDLSTLCFSLMSGPDLSVLDLICTSATQFSEWTDGLNLLLSRGVANKDTAEFIHSLTEITVRMRLLDVAADRIQLKGPGVDVPALPPDVDFFYEDVSGVVGGQAQAQQGHAGVSHAPPTTINGAGGGQHEGSVVGGVTVATRATGGQEV</sequence>
<feature type="compositionally biased region" description="Low complexity" evidence="1">
    <location>
        <begin position="1"/>
        <end position="16"/>
    </location>
</feature>
<dbReference type="Pfam" id="PF16457">
    <property type="entry name" value="PH_12"/>
    <property type="match status" value="2"/>
</dbReference>
<feature type="compositionally biased region" description="Low complexity" evidence="1">
    <location>
        <begin position="127"/>
        <end position="142"/>
    </location>
</feature>
<evidence type="ECO:0000256" key="1">
    <source>
        <dbReference type="SAM" id="MobiDB-lite"/>
    </source>
</evidence>
<comment type="caution">
    <text evidence="3">The sequence shown here is derived from an EMBL/GenBank/DDBJ whole genome shotgun (WGS) entry which is preliminary data.</text>
</comment>
<gene>
    <name evidence="3" type="ORF">BCR44DRAFT_1432991</name>
</gene>
<evidence type="ECO:0000313" key="4">
    <source>
        <dbReference type="Proteomes" id="UP000193411"/>
    </source>
</evidence>
<feature type="compositionally biased region" description="Low complexity" evidence="1">
    <location>
        <begin position="247"/>
        <end position="295"/>
    </location>
</feature>
<reference evidence="3 4" key="1">
    <citation type="submission" date="2016-07" db="EMBL/GenBank/DDBJ databases">
        <title>Pervasive Adenine N6-methylation of Active Genes in Fungi.</title>
        <authorList>
            <consortium name="DOE Joint Genome Institute"/>
            <person name="Mondo S.J."/>
            <person name="Dannebaum R.O."/>
            <person name="Kuo R.C."/>
            <person name="Labutti K."/>
            <person name="Haridas S."/>
            <person name="Kuo A."/>
            <person name="Salamov A."/>
            <person name="Ahrendt S.R."/>
            <person name="Lipzen A."/>
            <person name="Sullivan W."/>
            <person name="Andreopoulos W.B."/>
            <person name="Clum A."/>
            <person name="Lindquist E."/>
            <person name="Daum C."/>
            <person name="Ramamoorthy G.K."/>
            <person name="Gryganskyi A."/>
            <person name="Culley D."/>
            <person name="Magnuson J.K."/>
            <person name="James T.Y."/>
            <person name="O'Malley M.A."/>
            <person name="Stajich J.E."/>
            <person name="Spatafora J.W."/>
            <person name="Visel A."/>
            <person name="Grigoriev I.V."/>
        </authorList>
    </citation>
    <scope>NUCLEOTIDE SEQUENCE [LARGE SCALE GENOMIC DNA]</scope>
    <source>
        <strain evidence="3 4">PL171</strain>
    </source>
</reference>
<name>A0A1Y2HQJ7_9FUNG</name>
<dbReference type="Gene3D" id="2.30.29.30">
    <property type="entry name" value="Pleckstrin-homology domain (PH domain)/Phosphotyrosine-binding domain (PTB)"/>
    <property type="match status" value="1"/>
</dbReference>
<feature type="compositionally biased region" description="Pro residues" evidence="1">
    <location>
        <begin position="234"/>
        <end position="246"/>
    </location>
</feature>
<dbReference type="EMBL" id="MCFL01000018">
    <property type="protein sequence ID" value="ORZ36214.1"/>
    <property type="molecule type" value="Genomic_DNA"/>
</dbReference>
<feature type="compositionally biased region" description="Pro residues" evidence="1">
    <location>
        <begin position="17"/>
        <end position="46"/>
    </location>
</feature>
<evidence type="ECO:0000313" key="3">
    <source>
        <dbReference type="EMBL" id="ORZ36214.1"/>
    </source>
</evidence>
<organism evidence="3 4">
    <name type="scientific">Catenaria anguillulae PL171</name>
    <dbReference type="NCBI Taxonomy" id="765915"/>
    <lineage>
        <taxon>Eukaryota</taxon>
        <taxon>Fungi</taxon>
        <taxon>Fungi incertae sedis</taxon>
        <taxon>Blastocladiomycota</taxon>
        <taxon>Blastocladiomycetes</taxon>
        <taxon>Blastocladiales</taxon>
        <taxon>Catenariaceae</taxon>
        <taxon>Catenaria</taxon>
    </lineage>
</organism>
<dbReference type="Proteomes" id="UP000193411">
    <property type="component" value="Unassembled WGS sequence"/>
</dbReference>
<feature type="domain" description="PH" evidence="2">
    <location>
        <begin position="300"/>
        <end position="341"/>
    </location>
</feature>